<evidence type="ECO:0000256" key="1">
    <source>
        <dbReference type="SAM" id="MobiDB-lite"/>
    </source>
</evidence>
<protein>
    <submittedName>
        <fullName evidence="2">Uncharacterized protein</fullName>
    </submittedName>
</protein>
<gene>
    <name evidence="2" type="ORF">RCOM_0573630</name>
</gene>
<reference evidence="3" key="1">
    <citation type="journal article" date="2010" name="Nat. Biotechnol.">
        <title>Draft genome sequence of the oilseed species Ricinus communis.</title>
        <authorList>
            <person name="Chan A.P."/>
            <person name="Crabtree J."/>
            <person name="Zhao Q."/>
            <person name="Lorenzi H."/>
            <person name="Orvis J."/>
            <person name="Puiu D."/>
            <person name="Melake-Berhan A."/>
            <person name="Jones K.M."/>
            <person name="Redman J."/>
            <person name="Chen G."/>
            <person name="Cahoon E.B."/>
            <person name="Gedil M."/>
            <person name="Stanke M."/>
            <person name="Haas B.J."/>
            <person name="Wortman J.R."/>
            <person name="Fraser-Liggett C.M."/>
            <person name="Ravel J."/>
            <person name="Rabinowicz P.D."/>
        </authorList>
    </citation>
    <scope>NUCLEOTIDE SEQUENCE [LARGE SCALE GENOMIC DNA]</scope>
    <source>
        <strain evidence="3">cv. Hale</strain>
    </source>
</reference>
<feature type="region of interest" description="Disordered" evidence="1">
    <location>
        <begin position="19"/>
        <end position="54"/>
    </location>
</feature>
<sequence length="54" mass="6348">MDKHLKDFASRHLDTKFIRLDAEKAEQDDDEDDDYHGTRQRTVRSSLEADSHSD</sequence>
<dbReference type="EMBL" id="EQ974147">
    <property type="protein sequence ID" value="EEF32750.1"/>
    <property type="molecule type" value="Genomic_DNA"/>
</dbReference>
<dbReference type="AlphaFoldDB" id="B9SUJ4"/>
<proteinExistence type="predicted"/>
<organism evidence="2 3">
    <name type="scientific">Ricinus communis</name>
    <name type="common">Castor bean</name>
    <dbReference type="NCBI Taxonomy" id="3988"/>
    <lineage>
        <taxon>Eukaryota</taxon>
        <taxon>Viridiplantae</taxon>
        <taxon>Streptophyta</taxon>
        <taxon>Embryophyta</taxon>
        <taxon>Tracheophyta</taxon>
        <taxon>Spermatophyta</taxon>
        <taxon>Magnoliopsida</taxon>
        <taxon>eudicotyledons</taxon>
        <taxon>Gunneridae</taxon>
        <taxon>Pentapetalae</taxon>
        <taxon>rosids</taxon>
        <taxon>fabids</taxon>
        <taxon>Malpighiales</taxon>
        <taxon>Euphorbiaceae</taxon>
        <taxon>Acalyphoideae</taxon>
        <taxon>Acalypheae</taxon>
        <taxon>Ricinus</taxon>
    </lineage>
</organism>
<name>B9SUJ4_RICCO</name>
<keyword evidence="3" id="KW-1185">Reference proteome</keyword>
<evidence type="ECO:0000313" key="3">
    <source>
        <dbReference type="Proteomes" id="UP000008311"/>
    </source>
</evidence>
<evidence type="ECO:0000313" key="2">
    <source>
        <dbReference type="EMBL" id="EEF32750.1"/>
    </source>
</evidence>
<dbReference type="InParanoid" id="B9SUJ4"/>
<accession>B9SUJ4</accession>
<dbReference type="Proteomes" id="UP000008311">
    <property type="component" value="Unassembled WGS sequence"/>
</dbReference>